<keyword evidence="4" id="KW-1185">Reference proteome</keyword>
<feature type="compositionally biased region" description="Basic residues" evidence="1">
    <location>
        <begin position="96"/>
        <end position="107"/>
    </location>
</feature>
<dbReference type="Proteomes" id="UP000297839">
    <property type="component" value="Unassembled WGS sequence"/>
</dbReference>
<proteinExistence type="predicted"/>
<feature type="domain" description="Peptidase S26" evidence="2">
    <location>
        <begin position="138"/>
        <end position="285"/>
    </location>
</feature>
<evidence type="ECO:0000259" key="2">
    <source>
        <dbReference type="Pfam" id="PF10502"/>
    </source>
</evidence>
<dbReference type="EMBL" id="SMLK01000004">
    <property type="protein sequence ID" value="TFZ00082.1"/>
    <property type="molecule type" value="Genomic_DNA"/>
</dbReference>
<dbReference type="OrthoDB" id="8524932at2"/>
<evidence type="ECO:0000313" key="4">
    <source>
        <dbReference type="Proteomes" id="UP000297839"/>
    </source>
</evidence>
<gene>
    <name evidence="3" type="ORF">EZ216_13305</name>
</gene>
<organism evidence="3 4">
    <name type="scientific">Ramlibacter humi</name>
    <dbReference type="NCBI Taxonomy" id="2530451"/>
    <lineage>
        <taxon>Bacteria</taxon>
        <taxon>Pseudomonadati</taxon>
        <taxon>Pseudomonadota</taxon>
        <taxon>Betaproteobacteria</taxon>
        <taxon>Burkholderiales</taxon>
        <taxon>Comamonadaceae</taxon>
        <taxon>Ramlibacter</taxon>
    </lineage>
</organism>
<dbReference type="InterPro" id="IPR019533">
    <property type="entry name" value="Peptidase_S26"/>
</dbReference>
<reference evidence="3 4" key="1">
    <citation type="submission" date="2019-03" db="EMBL/GenBank/DDBJ databases">
        <title>Ramlibacter sp. 18x22-1, whole genome shotgun sequence.</title>
        <authorList>
            <person name="Zhang X."/>
            <person name="Feng G."/>
            <person name="Zhu H."/>
        </authorList>
    </citation>
    <scope>NUCLEOTIDE SEQUENCE [LARGE SCALE GENOMIC DNA]</scope>
    <source>
        <strain evidence="3 4">18x22-1</strain>
    </source>
</reference>
<dbReference type="GO" id="GO:0004252">
    <property type="term" value="F:serine-type endopeptidase activity"/>
    <property type="evidence" value="ECO:0007669"/>
    <property type="project" value="InterPro"/>
</dbReference>
<accession>A0A4Z0BMT0</accession>
<comment type="caution">
    <text evidence="3">The sequence shown here is derived from an EMBL/GenBank/DDBJ whole genome shotgun (WGS) entry which is preliminary data.</text>
</comment>
<dbReference type="SUPFAM" id="SSF51306">
    <property type="entry name" value="LexA/Signal peptidase"/>
    <property type="match status" value="1"/>
</dbReference>
<dbReference type="InterPro" id="IPR036286">
    <property type="entry name" value="LexA/Signal_pep-like_sf"/>
</dbReference>
<dbReference type="Gene3D" id="2.10.109.10">
    <property type="entry name" value="Umud Fragment, subunit A"/>
    <property type="match status" value="1"/>
</dbReference>
<dbReference type="GO" id="GO:0006465">
    <property type="term" value="P:signal peptide processing"/>
    <property type="evidence" value="ECO:0007669"/>
    <property type="project" value="InterPro"/>
</dbReference>
<dbReference type="AlphaFoldDB" id="A0A4Z0BMT0"/>
<evidence type="ECO:0000313" key="3">
    <source>
        <dbReference type="EMBL" id="TFZ00082.1"/>
    </source>
</evidence>
<dbReference type="Pfam" id="PF10502">
    <property type="entry name" value="Peptidase_S26"/>
    <property type="match status" value="1"/>
</dbReference>
<sequence length="287" mass="30879">MDRGGCRQPGVQRARGSQRLVPAHAGTAHRDRRCPRRAAGQAQAGERTSCQEGHLRRRTQGRRGVGGRLSRQGRPGGGGGEGTLPVRAGGQEPGGCRRRHRRLHRGSARSTAGGTRTVMALRHFFTRRGSLTPRQWLLLAAICGATAFFARQYLRVGINESPSIKARVLLVVRGLQPDARGQYVAFRWDGRGGIVRRGSQLVKIVAGLPGDAVEVGPDRLVSVSGAVVGRAKPVSSKGVPLEPIDAGRIPAGHLFVAGQSEDSFDSRYRVVGLIRQDDIVGRAYVLF</sequence>
<name>A0A4Z0BMT0_9BURK</name>
<feature type="region of interest" description="Disordered" evidence="1">
    <location>
        <begin position="1"/>
        <end position="114"/>
    </location>
</feature>
<evidence type="ECO:0000256" key="1">
    <source>
        <dbReference type="SAM" id="MobiDB-lite"/>
    </source>
</evidence>
<protein>
    <recommendedName>
        <fullName evidence="2">Peptidase S26 domain-containing protein</fullName>
    </recommendedName>
</protein>